<dbReference type="PANTHER" id="PTHR30346:SF26">
    <property type="entry name" value="HYDROGEN PEROXIDE-INDUCIBLE GENES ACTIVATOR"/>
    <property type="match status" value="1"/>
</dbReference>
<feature type="domain" description="HTH lysR-type" evidence="9">
    <location>
        <begin position="1"/>
        <end position="58"/>
    </location>
</feature>
<evidence type="ECO:0000256" key="4">
    <source>
        <dbReference type="ARBA" id="ARBA00023159"/>
    </source>
</evidence>
<gene>
    <name evidence="10" type="ORF">FHW37_106146</name>
</gene>
<evidence type="ECO:0000256" key="8">
    <source>
        <dbReference type="ARBA" id="ARBA00083243"/>
    </source>
</evidence>
<dbReference type="InterPro" id="IPR005119">
    <property type="entry name" value="LysR_subst-bd"/>
</dbReference>
<sequence>MTLRELEYLVALAKYRHFGRAAEACLISQPTLSAQIKKLEAELGVQLIERDARGAILTAFGKKTAERAKRILAEVEHIKDAAQESRNPESGALRLGIFPTLGPYLLPFVMPRIAERFKSLQTLLIEEKSDGLIDRLRDGEIDAAILALPVADDQLVSDFLFEEAFLLAVPRNHRLNRQETIATSELLGEELMLLEEGHCLRDQALEVCTLSGAFERPTFRGTSLETLRHMVASGIGVTLLPKLATLAPSTAVDTLGLVRFEASPAPSRRIALVWRKSSARENLFRDLAAVIRDVIAPMLEDVAIAAE</sequence>
<organism evidence="10 11">
    <name type="scientific">Neorhizobium alkalisoli</name>
    <dbReference type="NCBI Taxonomy" id="528178"/>
    <lineage>
        <taxon>Bacteria</taxon>
        <taxon>Pseudomonadati</taxon>
        <taxon>Pseudomonadota</taxon>
        <taxon>Alphaproteobacteria</taxon>
        <taxon>Hyphomicrobiales</taxon>
        <taxon>Rhizobiaceae</taxon>
        <taxon>Rhizobium/Agrobacterium group</taxon>
        <taxon>Neorhizobium</taxon>
    </lineage>
</organism>
<dbReference type="InterPro" id="IPR036388">
    <property type="entry name" value="WH-like_DNA-bd_sf"/>
</dbReference>
<dbReference type="SUPFAM" id="SSF53850">
    <property type="entry name" value="Periplasmic binding protein-like II"/>
    <property type="match status" value="1"/>
</dbReference>
<keyword evidence="5" id="KW-0804">Transcription</keyword>
<evidence type="ECO:0000256" key="1">
    <source>
        <dbReference type="ARBA" id="ARBA00009437"/>
    </source>
</evidence>
<evidence type="ECO:0000256" key="5">
    <source>
        <dbReference type="ARBA" id="ARBA00023163"/>
    </source>
</evidence>
<dbReference type="OrthoDB" id="9775392at2"/>
<proteinExistence type="inferred from homology"/>
<keyword evidence="2" id="KW-0805">Transcription regulation</keyword>
<accession>A0A561QIL5</accession>
<comment type="caution">
    <text evidence="10">The sequence shown here is derived from an EMBL/GenBank/DDBJ whole genome shotgun (WGS) entry which is preliminary data.</text>
</comment>
<dbReference type="PANTHER" id="PTHR30346">
    <property type="entry name" value="TRANSCRIPTIONAL DUAL REGULATOR HCAR-RELATED"/>
    <property type="match status" value="1"/>
</dbReference>
<dbReference type="AlphaFoldDB" id="A0A561QIL5"/>
<dbReference type="PRINTS" id="PR00039">
    <property type="entry name" value="HTHLYSR"/>
</dbReference>
<evidence type="ECO:0000313" key="10">
    <source>
        <dbReference type="EMBL" id="TWF50186.1"/>
    </source>
</evidence>
<keyword evidence="4" id="KW-0010">Activator</keyword>
<comment type="similarity">
    <text evidence="1">Belongs to the LysR transcriptional regulatory family.</text>
</comment>
<dbReference type="EMBL" id="VIWP01000006">
    <property type="protein sequence ID" value="TWF50186.1"/>
    <property type="molecule type" value="Genomic_DNA"/>
</dbReference>
<evidence type="ECO:0000256" key="2">
    <source>
        <dbReference type="ARBA" id="ARBA00023015"/>
    </source>
</evidence>
<comment type="function">
    <text evidence="6">Transcriptional regulator of the ttuABCDE tartrate utilization operon.</text>
</comment>
<evidence type="ECO:0000256" key="3">
    <source>
        <dbReference type="ARBA" id="ARBA00023125"/>
    </source>
</evidence>
<dbReference type="Gene3D" id="1.10.10.10">
    <property type="entry name" value="Winged helix-like DNA-binding domain superfamily/Winged helix DNA-binding domain"/>
    <property type="match status" value="1"/>
</dbReference>
<dbReference type="Gene3D" id="3.40.190.10">
    <property type="entry name" value="Periplasmic binding protein-like II"/>
    <property type="match status" value="2"/>
</dbReference>
<evidence type="ECO:0000313" key="11">
    <source>
        <dbReference type="Proteomes" id="UP000320653"/>
    </source>
</evidence>
<keyword evidence="3" id="KW-0238">DNA-binding</keyword>
<dbReference type="SUPFAM" id="SSF46785">
    <property type="entry name" value="Winged helix' DNA-binding domain"/>
    <property type="match status" value="1"/>
</dbReference>
<dbReference type="RefSeq" id="WP_145640434.1">
    <property type="nucleotide sequence ID" value="NZ_VIWP01000006.1"/>
</dbReference>
<dbReference type="Pfam" id="PF03466">
    <property type="entry name" value="LysR_substrate"/>
    <property type="match status" value="1"/>
</dbReference>
<dbReference type="InterPro" id="IPR000847">
    <property type="entry name" value="LysR_HTH_N"/>
</dbReference>
<dbReference type="Proteomes" id="UP000320653">
    <property type="component" value="Unassembled WGS sequence"/>
</dbReference>
<evidence type="ECO:0000256" key="7">
    <source>
        <dbReference type="ARBA" id="ARBA00067332"/>
    </source>
</evidence>
<dbReference type="Pfam" id="PF00126">
    <property type="entry name" value="HTH_1"/>
    <property type="match status" value="1"/>
</dbReference>
<dbReference type="FunFam" id="1.10.10.10:FF:000001">
    <property type="entry name" value="LysR family transcriptional regulator"/>
    <property type="match status" value="1"/>
</dbReference>
<reference evidence="10 11" key="1">
    <citation type="submission" date="2019-06" db="EMBL/GenBank/DDBJ databases">
        <title>Sorghum-associated microbial communities from plants grown in Nebraska, USA.</title>
        <authorList>
            <person name="Schachtman D."/>
        </authorList>
    </citation>
    <scope>NUCLEOTIDE SEQUENCE [LARGE SCALE GENOMIC DNA]</scope>
    <source>
        <strain evidence="10 11">1225</strain>
    </source>
</reference>
<dbReference type="GO" id="GO:0003677">
    <property type="term" value="F:DNA binding"/>
    <property type="evidence" value="ECO:0007669"/>
    <property type="project" value="UniProtKB-KW"/>
</dbReference>
<dbReference type="GO" id="GO:0003700">
    <property type="term" value="F:DNA-binding transcription factor activity"/>
    <property type="evidence" value="ECO:0007669"/>
    <property type="project" value="InterPro"/>
</dbReference>
<keyword evidence="11" id="KW-1185">Reference proteome</keyword>
<dbReference type="InterPro" id="IPR036390">
    <property type="entry name" value="WH_DNA-bd_sf"/>
</dbReference>
<name>A0A561QIL5_9HYPH</name>
<dbReference type="CDD" id="cd08411">
    <property type="entry name" value="PBP2_OxyR"/>
    <property type="match status" value="1"/>
</dbReference>
<dbReference type="PROSITE" id="PS50931">
    <property type="entry name" value="HTH_LYSR"/>
    <property type="match status" value="1"/>
</dbReference>
<evidence type="ECO:0000256" key="6">
    <source>
        <dbReference type="ARBA" id="ARBA00054626"/>
    </source>
</evidence>
<dbReference type="GO" id="GO:0032993">
    <property type="term" value="C:protein-DNA complex"/>
    <property type="evidence" value="ECO:0007669"/>
    <property type="project" value="TreeGrafter"/>
</dbReference>
<evidence type="ECO:0000259" key="9">
    <source>
        <dbReference type="PROSITE" id="PS50931"/>
    </source>
</evidence>
<protein>
    <recommendedName>
        <fullName evidence="7">HTH-type transcriptional regulator TtuA</fullName>
    </recommendedName>
    <alternativeName>
        <fullName evidence="8">Tartrate utilization transcriptional regulator</fullName>
    </alternativeName>
</protein>